<evidence type="ECO:0000313" key="2">
    <source>
        <dbReference type="EMBL" id="RRT51249.1"/>
    </source>
</evidence>
<feature type="region of interest" description="Disordered" evidence="1">
    <location>
        <begin position="1"/>
        <end position="46"/>
    </location>
</feature>
<comment type="caution">
    <text evidence="2">The sequence shown here is derived from an EMBL/GenBank/DDBJ whole genome shotgun (WGS) entry which is preliminary data.</text>
</comment>
<dbReference type="AlphaFoldDB" id="A0A426YHL4"/>
<feature type="compositionally biased region" description="Basic and acidic residues" evidence="1">
    <location>
        <begin position="13"/>
        <end position="34"/>
    </location>
</feature>
<name>A0A426YHL4_ENSVE</name>
<dbReference type="Proteomes" id="UP000287651">
    <property type="component" value="Unassembled WGS sequence"/>
</dbReference>
<evidence type="ECO:0000256" key="1">
    <source>
        <dbReference type="SAM" id="MobiDB-lite"/>
    </source>
</evidence>
<accession>A0A426YHL4</accession>
<organism evidence="2 3">
    <name type="scientific">Ensete ventricosum</name>
    <name type="common">Abyssinian banana</name>
    <name type="synonym">Musa ensete</name>
    <dbReference type="NCBI Taxonomy" id="4639"/>
    <lineage>
        <taxon>Eukaryota</taxon>
        <taxon>Viridiplantae</taxon>
        <taxon>Streptophyta</taxon>
        <taxon>Embryophyta</taxon>
        <taxon>Tracheophyta</taxon>
        <taxon>Spermatophyta</taxon>
        <taxon>Magnoliopsida</taxon>
        <taxon>Liliopsida</taxon>
        <taxon>Zingiberales</taxon>
        <taxon>Musaceae</taxon>
        <taxon>Ensete</taxon>
    </lineage>
</organism>
<evidence type="ECO:0000313" key="3">
    <source>
        <dbReference type="Proteomes" id="UP000287651"/>
    </source>
</evidence>
<sequence>MQVQTHSQTVGAAHKERGSEQDEREFGYSSRVEEVPSGAPIGKRATKRDLQRWKPVLMFLKRAWRNSTKANEGYLG</sequence>
<gene>
    <name evidence="2" type="ORF">B296_00017877</name>
</gene>
<dbReference type="EMBL" id="AMZH03012328">
    <property type="protein sequence ID" value="RRT51249.1"/>
    <property type="molecule type" value="Genomic_DNA"/>
</dbReference>
<protein>
    <submittedName>
        <fullName evidence="2">Uncharacterized protein</fullName>
    </submittedName>
</protein>
<proteinExistence type="predicted"/>
<feature type="compositionally biased region" description="Polar residues" evidence="1">
    <location>
        <begin position="1"/>
        <end position="10"/>
    </location>
</feature>
<reference evidence="2 3" key="1">
    <citation type="journal article" date="2014" name="Agronomy (Basel)">
        <title>A Draft Genome Sequence for Ensete ventricosum, the Drought-Tolerant Tree Against Hunger.</title>
        <authorList>
            <person name="Harrison J."/>
            <person name="Moore K.A."/>
            <person name="Paszkiewicz K."/>
            <person name="Jones T."/>
            <person name="Grant M."/>
            <person name="Ambacheew D."/>
            <person name="Muzemil S."/>
            <person name="Studholme D.J."/>
        </authorList>
    </citation>
    <scope>NUCLEOTIDE SEQUENCE [LARGE SCALE GENOMIC DNA]</scope>
</reference>